<keyword evidence="2" id="KW-1185">Reference proteome</keyword>
<name>A0AAE0CIK2_9CHLO</name>
<dbReference type="SUPFAM" id="SSF51126">
    <property type="entry name" value="Pectin lyase-like"/>
    <property type="match status" value="1"/>
</dbReference>
<evidence type="ECO:0000313" key="2">
    <source>
        <dbReference type="Proteomes" id="UP001190700"/>
    </source>
</evidence>
<proteinExistence type="predicted"/>
<dbReference type="EMBL" id="LGRX02023448">
    <property type="protein sequence ID" value="KAK3254547.1"/>
    <property type="molecule type" value="Genomic_DNA"/>
</dbReference>
<dbReference type="InterPro" id="IPR011050">
    <property type="entry name" value="Pectin_lyase_fold/virulence"/>
</dbReference>
<reference evidence="1 2" key="1">
    <citation type="journal article" date="2015" name="Genome Biol. Evol.">
        <title>Comparative Genomics of a Bacterivorous Green Alga Reveals Evolutionary Causalities and Consequences of Phago-Mixotrophic Mode of Nutrition.</title>
        <authorList>
            <person name="Burns J.A."/>
            <person name="Paasch A."/>
            <person name="Narechania A."/>
            <person name="Kim E."/>
        </authorList>
    </citation>
    <scope>NUCLEOTIDE SEQUENCE [LARGE SCALE GENOMIC DNA]</scope>
    <source>
        <strain evidence="1 2">PLY_AMNH</strain>
    </source>
</reference>
<protein>
    <recommendedName>
        <fullName evidence="3">Adhesin-like protein</fullName>
    </recommendedName>
</protein>
<sequence length="140" mass="14361">YISGGAFLAEDAVLTLRGCLVTENIANITYGGAAFVQDSHLLVEDSELGFNRAESGGALYMDGTASKLSLANATLHDNEASFCGGAVYATNGASVMATHTQLAWNVAAIYGGGVALYRAVMAMHGGALLGNTAEEGGWRP</sequence>
<organism evidence="1 2">
    <name type="scientific">Cymbomonas tetramitiformis</name>
    <dbReference type="NCBI Taxonomy" id="36881"/>
    <lineage>
        <taxon>Eukaryota</taxon>
        <taxon>Viridiplantae</taxon>
        <taxon>Chlorophyta</taxon>
        <taxon>Pyramimonadophyceae</taxon>
        <taxon>Pyramimonadales</taxon>
        <taxon>Pyramimonadaceae</taxon>
        <taxon>Cymbomonas</taxon>
    </lineage>
</organism>
<gene>
    <name evidence="1" type="ORF">CYMTET_36239</name>
</gene>
<dbReference type="Proteomes" id="UP001190700">
    <property type="component" value="Unassembled WGS sequence"/>
</dbReference>
<feature type="non-terminal residue" evidence="1">
    <location>
        <position position="1"/>
    </location>
</feature>
<evidence type="ECO:0000313" key="1">
    <source>
        <dbReference type="EMBL" id="KAK3254547.1"/>
    </source>
</evidence>
<accession>A0AAE0CIK2</accession>
<dbReference type="AlphaFoldDB" id="A0AAE0CIK2"/>
<evidence type="ECO:0008006" key="3">
    <source>
        <dbReference type="Google" id="ProtNLM"/>
    </source>
</evidence>
<comment type="caution">
    <text evidence="1">The sequence shown here is derived from an EMBL/GenBank/DDBJ whole genome shotgun (WGS) entry which is preliminary data.</text>
</comment>